<protein>
    <submittedName>
        <fullName evidence="5">MFS transporter</fullName>
    </submittedName>
</protein>
<evidence type="ECO:0000256" key="1">
    <source>
        <dbReference type="ARBA" id="ARBA00022692"/>
    </source>
</evidence>
<reference evidence="5" key="1">
    <citation type="submission" date="2020-02" db="EMBL/GenBank/DDBJ databases">
        <title>Synteny-based analysis reveals conserved mechanism for high triclosan tolerance in Pseudomonas, as well as instances of horizontal transfer.</title>
        <authorList>
            <person name="Mcfarland A.G."/>
            <person name="Bertucci H.K."/>
            <person name="Litmann E."/>
            <person name="Shen J."/>
            <person name="Huttenhower C."/>
            <person name="Hartmann E.M."/>
        </authorList>
    </citation>
    <scope>NUCLEOTIDE SEQUENCE</scope>
    <source>
        <strain evidence="5">109A1</strain>
    </source>
</reference>
<feature type="transmembrane region" description="Helical" evidence="4">
    <location>
        <begin position="80"/>
        <end position="99"/>
    </location>
</feature>
<organism evidence="5 6">
    <name type="scientific">Stutzerimonas stutzeri</name>
    <name type="common">Pseudomonas stutzeri</name>
    <dbReference type="NCBI Taxonomy" id="316"/>
    <lineage>
        <taxon>Bacteria</taxon>
        <taxon>Pseudomonadati</taxon>
        <taxon>Pseudomonadota</taxon>
        <taxon>Gammaproteobacteria</taxon>
        <taxon>Pseudomonadales</taxon>
        <taxon>Pseudomonadaceae</taxon>
        <taxon>Stutzerimonas</taxon>
    </lineage>
</organism>
<sequence length="161" mass="18397">VLGATAFLIFMIFMPKDEALRVKNIAETTQSQTKTIRNFWTVALVMLLLMIFVASFGLSAFENMFSLYFHDVRGFNLTEIAWFLVINGAVSLFFQVILFEKLVMLVGELMVIRISFMAGFVAILWILFSQSKWEVFIATLIIFVGFDILRPAITTMLSKID</sequence>
<feature type="transmembrane region" description="Helical" evidence="4">
    <location>
        <begin position="39"/>
        <end position="60"/>
    </location>
</feature>
<feature type="transmembrane region" description="Helical" evidence="4">
    <location>
        <begin position="111"/>
        <end position="129"/>
    </location>
</feature>
<dbReference type="EMBL" id="JAAMRD010000212">
    <property type="protein sequence ID" value="MBA1307647.1"/>
    <property type="molecule type" value="Genomic_DNA"/>
</dbReference>
<gene>
    <name evidence="5" type="ORF">G7024_25200</name>
</gene>
<name>A0AA40V9S1_STUST</name>
<evidence type="ECO:0000313" key="6">
    <source>
        <dbReference type="Proteomes" id="UP001138621"/>
    </source>
</evidence>
<dbReference type="SUPFAM" id="SSF103473">
    <property type="entry name" value="MFS general substrate transporter"/>
    <property type="match status" value="1"/>
</dbReference>
<feature type="transmembrane region" description="Helical" evidence="4">
    <location>
        <begin position="135"/>
        <end position="153"/>
    </location>
</feature>
<keyword evidence="3 4" id="KW-0472">Membrane</keyword>
<dbReference type="InterPro" id="IPR011701">
    <property type="entry name" value="MFS"/>
</dbReference>
<dbReference type="Pfam" id="PF07690">
    <property type="entry name" value="MFS_1"/>
    <property type="match status" value="1"/>
</dbReference>
<feature type="non-terminal residue" evidence="5">
    <location>
        <position position="161"/>
    </location>
</feature>
<evidence type="ECO:0000313" key="5">
    <source>
        <dbReference type="EMBL" id="MBA1307647.1"/>
    </source>
</evidence>
<proteinExistence type="predicted"/>
<dbReference type="Gene3D" id="1.20.1250.20">
    <property type="entry name" value="MFS general substrate transporter like domains"/>
    <property type="match status" value="1"/>
</dbReference>
<evidence type="ECO:0000256" key="2">
    <source>
        <dbReference type="ARBA" id="ARBA00022989"/>
    </source>
</evidence>
<comment type="caution">
    <text evidence="5">The sequence shown here is derived from an EMBL/GenBank/DDBJ whole genome shotgun (WGS) entry which is preliminary data.</text>
</comment>
<feature type="non-terminal residue" evidence="5">
    <location>
        <position position="1"/>
    </location>
</feature>
<dbReference type="Proteomes" id="UP001138621">
    <property type="component" value="Unassembled WGS sequence"/>
</dbReference>
<dbReference type="GO" id="GO:0022857">
    <property type="term" value="F:transmembrane transporter activity"/>
    <property type="evidence" value="ECO:0007669"/>
    <property type="project" value="InterPro"/>
</dbReference>
<dbReference type="AlphaFoldDB" id="A0AA40V9S1"/>
<keyword evidence="1 4" id="KW-0812">Transmembrane</keyword>
<accession>A0AA40V9S1</accession>
<evidence type="ECO:0000256" key="3">
    <source>
        <dbReference type="ARBA" id="ARBA00023136"/>
    </source>
</evidence>
<keyword evidence="2 4" id="KW-1133">Transmembrane helix</keyword>
<dbReference type="InterPro" id="IPR036259">
    <property type="entry name" value="MFS_trans_sf"/>
</dbReference>
<evidence type="ECO:0000256" key="4">
    <source>
        <dbReference type="SAM" id="Phobius"/>
    </source>
</evidence>